<dbReference type="Pfam" id="PF00534">
    <property type="entry name" value="Glycos_transf_1"/>
    <property type="match status" value="1"/>
</dbReference>
<accession>A0A6J6ELQ5</accession>
<protein>
    <submittedName>
        <fullName evidence="2">Unannotated protein</fullName>
    </submittedName>
</protein>
<feature type="domain" description="Glycosyl transferase family 1" evidence="1">
    <location>
        <begin position="195"/>
        <end position="362"/>
    </location>
</feature>
<dbReference type="PANTHER" id="PTHR12526:SF572">
    <property type="entry name" value="BLL5144 PROTEIN"/>
    <property type="match status" value="1"/>
</dbReference>
<evidence type="ECO:0000313" key="2">
    <source>
        <dbReference type="EMBL" id="CAB4576285.1"/>
    </source>
</evidence>
<evidence type="ECO:0000259" key="1">
    <source>
        <dbReference type="Pfam" id="PF00534"/>
    </source>
</evidence>
<proteinExistence type="predicted"/>
<reference evidence="2" key="1">
    <citation type="submission" date="2020-05" db="EMBL/GenBank/DDBJ databases">
        <authorList>
            <person name="Chiriac C."/>
            <person name="Salcher M."/>
            <person name="Ghai R."/>
            <person name="Kavagutti S V."/>
        </authorList>
    </citation>
    <scope>NUCLEOTIDE SEQUENCE</scope>
</reference>
<dbReference type="AlphaFoldDB" id="A0A6J6ELQ5"/>
<dbReference type="InterPro" id="IPR001296">
    <property type="entry name" value="Glyco_trans_1"/>
</dbReference>
<dbReference type="EMBL" id="CAEZTS010000046">
    <property type="protein sequence ID" value="CAB4576285.1"/>
    <property type="molecule type" value="Genomic_DNA"/>
</dbReference>
<organism evidence="2">
    <name type="scientific">freshwater metagenome</name>
    <dbReference type="NCBI Taxonomy" id="449393"/>
    <lineage>
        <taxon>unclassified sequences</taxon>
        <taxon>metagenomes</taxon>
        <taxon>ecological metagenomes</taxon>
    </lineage>
</organism>
<dbReference type="PANTHER" id="PTHR12526">
    <property type="entry name" value="GLYCOSYLTRANSFERASE"/>
    <property type="match status" value="1"/>
</dbReference>
<dbReference type="GO" id="GO:0016757">
    <property type="term" value="F:glycosyltransferase activity"/>
    <property type="evidence" value="ECO:0007669"/>
    <property type="project" value="InterPro"/>
</dbReference>
<dbReference type="Gene3D" id="3.40.50.2000">
    <property type="entry name" value="Glycogen Phosphorylase B"/>
    <property type="match status" value="2"/>
</dbReference>
<gene>
    <name evidence="2" type="ORF">UFOPK1722_00692</name>
</gene>
<sequence>MSARISDAFASPTAGRFAMVSTLPPTACGLATFGAALSRGLELRPGVEVEGIRVVEEPGTDRATSTDGRHPTHPWRVTDHRSLLDTVDRIDRLDGVFVQHEYGIYGPDDGAVVLDLLGRIAVPSVTTLHTVPLSATVNQRRILESVVDHSTAAITMTMSARTRLVENYDVDPAKVFTIPHGATVPTGIAHVEPRPFQLLTWGLIGPGKGIEWVIEAIAHIKDVHPEIRYVVAGATHPKVLARDGEAYRDSLIDLAHDLGVGDRVVFDPRYRTLDELTDLILQSELVVLPYDSPDQITSGVLVDAVSAGRPVVATDFPHARELSRSGAVRVAPRRNSLGLARSIDQILGSRSTRVFMRQAARRLAPQHSWQSVARSYLRVMRSGRPVSNRQLTS</sequence>
<name>A0A6J6ELQ5_9ZZZZ</name>
<dbReference type="SUPFAM" id="SSF53756">
    <property type="entry name" value="UDP-Glycosyltransferase/glycogen phosphorylase"/>
    <property type="match status" value="1"/>
</dbReference>